<evidence type="ECO:0000313" key="3">
    <source>
        <dbReference type="Proteomes" id="UP000011550"/>
    </source>
</evidence>
<dbReference type="EMBL" id="AOLN01000017">
    <property type="protein sequence ID" value="ELZ92854.1"/>
    <property type="molecule type" value="Genomic_DNA"/>
</dbReference>
<name>M0IBN4_9EURY</name>
<gene>
    <name evidence="2" type="ORF">C440_12074</name>
</gene>
<dbReference type="Proteomes" id="UP000011550">
    <property type="component" value="Unassembled WGS sequence"/>
</dbReference>
<feature type="transmembrane region" description="Helical" evidence="1">
    <location>
        <begin position="37"/>
        <end position="57"/>
    </location>
</feature>
<accession>M0IBN4</accession>
<keyword evidence="1" id="KW-0812">Transmembrane</keyword>
<protein>
    <submittedName>
        <fullName evidence="2">Uncharacterized protein</fullName>
    </submittedName>
</protein>
<comment type="caution">
    <text evidence="2">The sequence shown here is derived from an EMBL/GenBank/DDBJ whole genome shotgun (WGS) entry which is preliminary data.</text>
</comment>
<proteinExistence type="predicted"/>
<evidence type="ECO:0000313" key="2">
    <source>
        <dbReference type="EMBL" id="ELZ92854.1"/>
    </source>
</evidence>
<organism evidence="2 3">
    <name type="scientific">Haloferax mucosum ATCC BAA-1512</name>
    <dbReference type="NCBI Taxonomy" id="662479"/>
    <lineage>
        <taxon>Archaea</taxon>
        <taxon>Methanobacteriati</taxon>
        <taxon>Methanobacteriota</taxon>
        <taxon>Stenosarchaea group</taxon>
        <taxon>Halobacteria</taxon>
        <taxon>Halobacteriales</taxon>
        <taxon>Haloferacaceae</taxon>
        <taxon>Haloferax</taxon>
    </lineage>
</organism>
<dbReference type="PATRIC" id="fig|662479.7.peg.2445"/>
<keyword evidence="3" id="KW-1185">Reference proteome</keyword>
<sequence length="66" mass="7049">MLTMNPTTTVLTGVFALPAAAGVASSGLVPSLDLGAPLWYVLVAITVGYWAVFVRWARRASKKKTR</sequence>
<keyword evidence="1" id="KW-1133">Transmembrane helix</keyword>
<dbReference type="AlphaFoldDB" id="M0IBN4"/>
<reference evidence="2 3" key="1">
    <citation type="journal article" date="2014" name="PLoS Genet.">
        <title>Phylogenetically driven sequencing of extremely halophilic archaea reveals strategies for static and dynamic osmo-response.</title>
        <authorList>
            <person name="Becker E.A."/>
            <person name="Seitzer P.M."/>
            <person name="Tritt A."/>
            <person name="Larsen D."/>
            <person name="Krusor M."/>
            <person name="Yao A.I."/>
            <person name="Wu D."/>
            <person name="Madern D."/>
            <person name="Eisen J.A."/>
            <person name="Darling A.E."/>
            <person name="Facciotti M.T."/>
        </authorList>
    </citation>
    <scope>NUCLEOTIDE SEQUENCE [LARGE SCALE GENOMIC DNA]</scope>
    <source>
        <strain evidence="2 3">ATCC BAA-1512</strain>
    </source>
</reference>
<evidence type="ECO:0000256" key="1">
    <source>
        <dbReference type="SAM" id="Phobius"/>
    </source>
</evidence>
<keyword evidence="1" id="KW-0472">Membrane</keyword>